<dbReference type="EMBL" id="AP019377">
    <property type="protein sequence ID" value="BBH95173.1"/>
    <property type="molecule type" value="Genomic_DNA"/>
</dbReference>
<dbReference type="InterPro" id="IPR041657">
    <property type="entry name" value="HTH_17"/>
</dbReference>
<dbReference type="InterPro" id="IPR010093">
    <property type="entry name" value="SinI_DNA-bd"/>
</dbReference>
<name>A0A455T3H8_9CHLR</name>
<proteinExistence type="predicted"/>
<dbReference type="SUPFAM" id="SSF46955">
    <property type="entry name" value="Putative DNA-binding domain"/>
    <property type="match status" value="1"/>
</dbReference>
<sequence>MKQPTPTKKNLQATSPMWLSVADVAVLLQVCRQTVYSYLRAGLPSKKIRGIRRIRRDELEQWLNQF</sequence>
<dbReference type="InterPro" id="IPR009061">
    <property type="entry name" value="DNA-bd_dom_put_sf"/>
</dbReference>
<dbReference type="Pfam" id="PF12728">
    <property type="entry name" value="HTH_17"/>
    <property type="match status" value="1"/>
</dbReference>
<dbReference type="NCBIfam" id="TIGR01764">
    <property type="entry name" value="excise"/>
    <property type="match status" value="1"/>
</dbReference>
<dbReference type="AlphaFoldDB" id="A0A455T3H8"/>
<accession>A0A455T3H8</accession>
<organism evidence="2">
    <name type="scientific">Thermogemmatispora argillosa</name>
    <dbReference type="NCBI Taxonomy" id="2045280"/>
    <lineage>
        <taxon>Bacteria</taxon>
        <taxon>Bacillati</taxon>
        <taxon>Chloroflexota</taxon>
        <taxon>Ktedonobacteria</taxon>
        <taxon>Thermogemmatisporales</taxon>
        <taxon>Thermogemmatisporaceae</taxon>
        <taxon>Thermogemmatispora</taxon>
    </lineage>
</organism>
<feature type="domain" description="Helix-turn-helix" evidence="1">
    <location>
        <begin position="18"/>
        <end position="65"/>
    </location>
</feature>
<dbReference type="GO" id="GO:0003677">
    <property type="term" value="F:DNA binding"/>
    <property type="evidence" value="ECO:0007669"/>
    <property type="project" value="InterPro"/>
</dbReference>
<reference evidence="2" key="1">
    <citation type="submission" date="2018-12" db="EMBL/GenBank/DDBJ databases">
        <title>Novel natural products biosynthetic potential of the class Ktedonobacteria.</title>
        <authorList>
            <person name="Zheng Y."/>
            <person name="Saitou A."/>
            <person name="Wang C.M."/>
            <person name="Toyoda A."/>
            <person name="Minakuchi Y."/>
            <person name="Sekiguchi Y."/>
            <person name="Ueda K."/>
            <person name="Takano H."/>
            <person name="Sakai Y."/>
            <person name="Yokota A."/>
            <person name="Yabe S."/>
        </authorList>
    </citation>
    <scope>NUCLEOTIDE SEQUENCE</scope>
    <source>
        <strain evidence="2">A3-2</strain>
    </source>
</reference>
<evidence type="ECO:0000313" key="2">
    <source>
        <dbReference type="EMBL" id="BBH95173.1"/>
    </source>
</evidence>
<evidence type="ECO:0000259" key="1">
    <source>
        <dbReference type="Pfam" id="PF12728"/>
    </source>
</evidence>
<gene>
    <name evidence="2" type="ORF">KTA_33720</name>
</gene>
<protein>
    <recommendedName>
        <fullName evidence="1">Helix-turn-helix domain-containing protein</fullName>
    </recommendedName>
</protein>